<sequence>MIKNNFSNKQRAFTLKTSSGFQVLCVAFLTSVRTILGLFLELFKTETPKLPIIYANIRV</sequence>
<feature type="transmembrane region" description="Helical" evidence="1">
    <location>
        <begin position="21"/>
        <end position="40"/>
    </location>
</feature>
<proteinExistence type="predicted"/>
<evidence type="ECO:0000313" key="2">
    <source>
        <dbReference type="EMBL" id="RAR70679.1"/>
    </source>
</evidence>
<gene>
    <name evidence="2" type="ORF">CLV55_11079</name>
</gene>
<keyword evidence="1" id="KW-1133">Transmembrane helix</keyword>
<dbReference type="EMBL" id="QLSZ01000010">
    <property type="protein sequence ID" value="RAR70679.1"/>
    <property type="molecule type" value="Genomic_DNA"/>
</dbReference>
<name>A0A328Y9T6_9FLAO</name>
<comment type="caution">
    <text evidence="2">The sequence shown here is derived from an EMBL/GenBank/DDBJ whole genome shotgun (WGS) entry which is preliminary data.</text>
</comment>
<keyword evidence="1" id="KW-0812">Transmembrane</keyword>
<keyword evidence="3" id="KW-1185">Reference proteome</keyword>
<dbReference type="Proteomes" id="UP000248840">
    <property type="component" value="Unassembled WGS sequence"/>
</dbReference>
<keyword evidence="1" id="KW-0472">Membrane</keyword>
<accession>A0A328Y9T6</accession>
<organism evidence="2 3">
    <name type="scientific">Flavobacterium aciduliphilum</name>
    <dbReference type="NCBI Taxonomy" id="1101402"/>
    <lineage>
        <taxon>Bacteria</taxon>
        <taxon>Pseudomonadati</taxon>
        <taxon>Bacteroidota</taxon>
        <taxon>Flavobacteriia</taxon>
        <taxon>Flavobacteriales</taxon>
        <taxon>Flavobacteriaceae</taxon>
        <taxon>Flavobacterium</taxon>
    </lineage>
</organism>
<dbReference type="AlphaFoldDB" id="A0A328Y9T6"/>
<reference evidence="2 3" key="1">
    <citation type="submission" date="2018-06" db="EMBL/GenBank/DDBJ databases">
        <title>Genomic Encyclopedia of Archaeal and Bacterial Type Strains, Phase II (KMG-II): from individual species to whole genera.</title>
        <authorList>
            <person name="Goeker M."/>
        </authorList>
    </citation>
    <scope>NUCLEOTIDE SEQUENCE [LARGE SCALE GENOMIC DNA]</scope>
    <source>
        <strain evidence="2 3">DSM 25663</strain>
    </source>
</reference>
<evidence type="ECO:0000256" key="1">
    <source>
        <dbReference type="SAM" id="Phobius"/>
    </source>
</evidence>
<protein>
    <submittedName>
        <fullName evidence="2">Uncharacterized protein</fullName>
    </submittedName>
</protein>
<evidence type="ECO:0000313" key="3">
    <source>
        <dbReference type="Proteomes" id="UP000248840"/>
    </source>
</evidence>